<dbReference type="EMBL" id="LR796758">
    <property type="protein sequence ID" value="CAB4163894.1"/>
    <property type="molecule type" value="Genomic_DNA"/>
</dbReference>
<sequence length="122" mass="13151">MSTNTLTILDTTVYGIASGNYDGSSEDFYSDAARAVGYYLGQGSLQTAIIQVLGFTGDITLQGTLNTDPAAAVWNDLYLYGSDSSTTVTDYHPETIMGNFTWMRARITNFSDGTIVGVTITY</sequence>
<dbReference type="EMBL" id="LR797502">
    <property type="protein sequence ID" value="CAB4221427.1"/>
    <property type="molecule type" value="Genomic_DNA"/>
</dbReference>
<protein>
    <submittedName>
        <fullName evidence="2">Uncharacterized protein</fullName>
    </submittedName>
</protein>
<evidence type="ECO:0000313" key="3">
    <source>
        <dbReference type="EMBL" id="CAB4186904.1"/>
    </source>
</evidence>
<dbReference type="EMBL" id="LR797099">
    <property type="protein sequence ID" value="CAB4186904.1"/>
    <property type="molecule type" value="Genomic_DNA"/>
</dbReference>
<evidence type="ECO:0000313" key="4">
    <source>
        <dbReference type="EMBL" id="CAB4221427.1"/>
    </source>
</evidence>
<evidence type="ECO:0000313" key="1">
    <source>
        <dbReference type="EMBL" id="CAB4163894.1"/>
    </source>
</evidence>
<proteinExistence type="predicted"/>
<name>A0A6J5P771_9CAUD</name>
<reference evidence="2" key="1">
    <citation type="submission" date="2020-04" db="EMBL/GenBank/DDBJ databases">
        <authorList>
            <person name="Chiriac C."/>
            <person name="Salcher M."/>
            <person name="Ghai R."/>
            <person name="Kavagutti S V."/>
        </authorList>
    </citation>
    <scope>NUCLEOTIDE SEQUENCE</scope>
</reference>
<accession>A0A6J5P771</accession>
<evidence type="ECO:0000313" key="2">
    <source>
        <dbReference type="EMBL" id="CAB4165866.1"/>
    </source>
</evidence>
<gene>
    <name evidence="3" type="ORF">UFOVP1146_250</name>
    <name evidence="4" type="ORF">UFOVP1638_315</name>
    <name evidence="1" type="ORF">UFOVP812_163</name>
    <name evidence="2" type="ORF">UFOVP818_402</name>
</gene>
<dbReference type="EMBL" id="LR796776">
    <property type="protein sequence ID" value="CAB4165866.1"/>
    <property type="molecule type" value="Genomic_DNA"/>
</dbReference>
<organism evidence="2">
    <name type="scientific">uncultured Caudovirales phage</name>
    <dbReference type="NCBI Taxonomy" id="2100421"/>
    <lineage>
        <taxon>Viruses</taxon>
        <taxon>Duplodnaviria</taxon>
        <taxon>Heunggongvirae</taxon>
        <taxon>Uroviricota</taxon>
        <taxon>Caudoviricetes</taxon>
        <taxon>Peduoviridae</taxon>
        <taxon>Maltschvirus</taxon>
        <taxon>Maltschvirus maltsch</taxon>
    </lineage>
</organism>